<name>A0ABY7TL39_9SPHN</name>
<reference evidence="1 2" key="1">
    <citation type="submission" date="2023-02" db="EMBL/GenBank/DDBJ databases">
        <title>Genome sequence of Sphingomonas naphthae.</title>
        <authorList>
            <person name="Kim S."/>
            <person name="Heo J."/>
            <person name="Kwon S.-W."/>
        </authorList>
    </citation>
    <scope>NUCLEOTIDE SEQUENCE [LARGE SCALE GENOMIC DNA]</scope>
    <source>
        <strain evidence="1 2">KACC 18716</strain>
    </source>
</reference>
<sequence>MSAMTAAMDAVLDADRALVTLLIEVQLPDHTIRLIAGSGVLLWNGNTFSGADPLFGTLKAIDDISDGTGDEAPALGFSLLPPSDTAAALLSSPTYQGSPVYVWLAGVYPTTGNVVPDPYLLFSGELDQPTLTIDRGQRQVDFDCVSAMERLLDDDEGARLSDAFHQSIWPGETGFANITGIEKTIYWGVATPAGALATGGSGASAGNFEAA</sequence>
<evidence type="ECO:0000313" key="1">
    <source>
        <dbReference type="EMBL" id="WCT73925.1"/>
    </source>
</evidence>
<dbReference type="RefSeq" id="WP_273688561.1">
    <property type="nucleotide sequence ID" value="NZ_CP117411.1"/>
</dbReference>
<gene>
    <name evidence="1" type="ORF">PQ455_01445</name>
</gene>
<evidence type="ECO:0000313" key="2">
    <source>
        <dbReference type="Proteomes" id="UP001220395"/>
    </source>
</evidence>
<protein>
    <recommendedName>
        <fullName evidence="3">DUF2163 domain-containing protein</fullName>
    </recommendedName>
</protein>
<organism evidence="1 2">
    <name type="scientific">Sphingomonas naphthae</name>
    <dbReference type="NCBI Taxonomy" id="1813468"/>
    <lineage>
        <taxon>Bacteria</taxon>
        <taxon>Pseudomonadati</taxon>
        <taxon>Pseudomonadota</taxon>
        <taxon>Alphaproteobacteria</taxon>
        <taxon>Sphingomonadales</taxon>
        <taxon>Sphingomonadaceae</taxon>
        <taxon>Sphingomonas</taxon>
    </lineage>
</organism>
<accession>A0ABY7TL39</accession>
<dbReference type="Proteomes" id="UP001220395">
    <property type="component" value="Chromosome"/>
</dbReference>
<evidence type="ECO:0008006" key="3">
    <source>
        <dbReference type="Google" id="ProtNLM"/>
    </source>
</evidence>
<keyword evidence="2" id="KW-1185">Reference proteome</keyword>
<dbReference type="EMBL" id="CP117411">
    <property type="protein sequence ID" value="WCT73925.1"/>
    <property type="molecule type" value="Genomic_DNA"/>
</dbReference>
<proteinExistence type="predicted"/>